<dbReference type="EMBL" id="FR824048">
    <property type="protein sequence ID" value="CCA14443.1"/>
    <property type="molecule type" value="Genomic_DNA"/>
</dbReference>
<dbReference type="Gene3D" id="3.40.50.300">
    <property type="entry name" value="P-loop containing nucleotide triphosphate hydrolases"/>
    <property type="match status" value="1"/>
</dbReference>
<dbReference type="HOGENOM" id="CLU_001841_0_0_1"/>
<evidence type="ECO:0000313" key="15">
    <source>
        <dbReference type="EMBL" id="CCA14443.1"/>
    </source>
</evidence>
<dbReference type="GO" id="GO:0000103">
    <property type="term" value="P:sulfate assimilation"/>
    <property type="evidence" value="ECO:0007669"/>
    <property type="project" value="InterPro"/>
</dbReference>
<dbReference type="Pfam" id="PF00246">
    <property type="entry name" value="Peptidase_M14"/>
    <property type="match status" value="1"/>
</dbReference>
<dbReference type="GO" id="GO:0005524">
    <property type="term" value="F:ATP binding"/>
    <property type="evidence" value="ECO:0007669"/>
    <property type="project" value="UniProtKB-KW"/>
</dbReference>
<dbReference type="InterPro" id="IPR014729">
    <property type="entry name" value="Rossmann-like_a/b/a_fold"/>
</dbReference>
<dbReference type="GO" id="GO:0004427">
    <property type="term" value="F:inorganic diphosphate phosphatase activity"/>
    <property type="evidence" value="ECO:0007669"/>
    <property type="project" value="InterPro"/>
</dbReference>
<feature type="compositionally biased region" description="Basic and acidic residues" evidence="13">
    <location>
        <begin position="1934"/>
        <end position="1943"/>
    </location>
</feature>
<dbReference type="InterPro" id="IPR015947">
    <property type="entry name" value="PUA-like_sf"/>
</dbReference>
<keyword evidence="8 15" id="KW-0418">Kinase</keyword>
<dbReference type="NCBIfam" id="NF003013">
    <property type="entry name" value="PRK03846.1"/>
    <property type="match status" value="1"/>
</dbReference>
<feature type="domain" description="Peptidase M14" evidence="14">
    <location>
        <begin position="1500"/>
        <end position="1781"/>
    </location>
</feature>
<dbReference type="InterPro" id="IPR059117">
    <property type="entry name" value="APS_kinase_dom"/>
</dbReference>
<evidence type="ECO:0000256" key="5">
    <source>
        <dbReference type="ARBA" id="ARBA00022679"/>
    </source>
</evidence>
<dbReference type="Pfam" id="PF18027">
    <property type="entry name" value="Pepdidase_M14_N"/>
    <property type="match status" value="1"/>
</dbReference>
<reference evidence="15" key="1">
    <citation type="journal article" date="2011" name="PLoS Biol.">
        <title>Gene gain and loss during evolution of obligate parasitism in the white rust pathogen of Arabidopsis thaliana.</title>
        <authorList>
            <person name="Kemen E."/>
            <person name="Gardiner A."/>
            <person name="Schultz-Larsen T."/>
            <person name="Kemen A.C."/>
            <person name="Balmuth A.L."/>
            <person name="Robert-Seilaniantz A."/>
            <person name="Bailey K."/>
            <person name="Holub E."/>
            <person name="Studholme D.J."/>
            <person name="Maclean D."/>
            <person name="Jones J.D."/>
        </authorList>
    </citation>
    <scope>NUCLEOTIDE SEQUENCE</scope>
</reference>
<evidence type="ECO:0000259" key="14">
    <source>
        <dbReference type="PROSITE" id="PS52035"/>
    </source>
</evidence>
<name>F0W072_9STRA</name>
<dbReference type="GO" id="GO:0016829">
    <property type="term" value="F:lyase activity"/>
    <property type="evidence" value="ECO:0007669"/>
    <property type="project" value="UniProtKB-KW"/>
</dbReference>
<dbReference type="GO" id="GO:0006508">
    <property type="term" value="P:proteolysis"/>
    <property type="evidence" value="ECO:0007669"/>
    <property type="project" value="InterPro"/>
</dbReference>
<gene>
    <name evidence="15" type="primary">AlNc14C3G526</name>
    <name evidence="15" type="ORF">ALNC14_005860</name>
</gene>
<evidence type="ECO:0000256" key="9">
    <source>
        <dbReference type="ARBA" id="ARBA00022801"/>
    </source>
</evidence>
<dbReference type="Gene3D" id="3.10.400.10">
    <property type="entry name" value="Sulfate adenylyltransferase"/>
    <property type="match status" value="1"/>
</dbReference>
<dbReference type="GO" id="GO:0008270">
    <property type="term" value="F:zinc ion binding"/>
    <property type="evidence" value="ECO:0007669"/>
    <property type="project" value="InterPro"/>
</dbReference>
<evidence type="ECO:0000256" key="3">
    <source>
        <dbReference type="ARBA" id="ARBA00005988"/>
    </source>
</evidence>
<organism evidence="15">
    <name type="scientific">Albugo laibachii Nc14</name>
    <dbReference type="NCBI Taxonomy" id="890382"/>
    <lineage>
        <taxon>Eukaryota</taxon>
        <taxon>Sar</taxon>
        <taxon>Stramenopiles</taxon>
        <taxon>Oomycota</taxon>
        <taxon>Peronosporomycetes</taxon>
        <taxon>Albuginales</taxon>
        <taxon>Albuginaceae</taxon>
        <taxon>Albugo</taxon>
    </lineage>
</organism>
<dbReference type="GO" id="GO:0004181">
    <property type="term" value="F:metallocarboxypeptidase activity"/>
    <property type="evidence" value="ECO:0007669"/>
    <property type="project" value="InterPro"/>
</dbReference>
<dbReference type="CDD" id="cd00412">
    <property type="entry name" value="pyrophosphatase"/>
    <property type="match status" value="1"/>
</dbReference>
<keyword evidence="6" id="KW-0479">Metal-binding</keyword>
<evidence type="ECO:0000256" key="4">
    <source>
        <dbReference type="ARBA" id="ARBA00006220"/>
    </source>
</evidence>
<dbReference type="InterPro" id="IPR002891">
    <property type="entry name" value="APS"/>
</dbReference>
<evidence type="ECO:0000256" key="12">
    <source>
        <dbReference type="PROSITE-ProRule" id="PRU01379"/>
    </source>
</evidence>
<evidence type="ECO:0000256" key="2">
    <source>
        <dbReference type="ARBA" id="ARBA00004678"/>
    </source>
</evidence>
<dbReference type="Pfam" id="PF00719">
    <property type="entry name" value="Pyrophosphatase"/>
    <property type="match status" value="1"/>
</dbReference>
<dbReference type="SUPFAM" id="SSF52374">
    <property type="entry name" value="Nucleotidylyl transferase"/>
    <property type="match status" value="1"/>
</dbReference>
<evidence type="ECO:0000256" key="10">
    <source>
        <dbReference type="ARBA" id="ARBA00022840"/>
    </source>
</evidence>
<evidence type="ECO:0000256" key="1">
    <source>
        <dbReference type="ARBA" id="ARBA00001946"/>
    </source>
</evidence>
<dbReference type="InterPro" id="IPR036649">
    <property type="entry name" value="Pyrophosphatase_sf"/>
</dbReference>
<dbReference type="Gene3D" id="3.40.630.10">
    <property type="entry name" value="Zn peptidases"/>
    <property type="match status" value="1"/>
</dbReference>
<dbReference type="PROSITE" id="PS52035">
    <property type="entry name" value="PEPTIDASE_M14"/>
    <property type="match status" value="1"/>
</dbReference>
<proteinExistence type="inferred from homology"/>
<dbReference type="SUPFAM" id="SSF88697">
    <property type="entry name" value="PUA domain-like"/>
    <property type="match status" value="1"/>
</dbReference>
<sequence>MIPILRTLYVASYRCKPVMVVSNICRIVYWLLENPFVLLDARRGITTLDQEFLDFLEEMESFYQIILTKIDAVRAEWPMVLLIKESAWVHTAQSEENSTRFRLTFDTMPLLITLGQFGVDQIDCERHTLATESFRTFDCHLLEGEVRRTATFTEFPSDPATEMPFSFWRDFVDIGQIQAFSIRLTESLFVLIVVLEYRSNSPTRGKPPCGSSIINSFDSWRSSTLFRAHSKAPLAPQAHYRVVHIDQLEPTKSMFPRKVYRPVEQEDSDENEESRSLQLNRNFCGQFVTPRRSILQSFLRLTCLLPTFLLVLTYLYLYATQNETGSCALHREHVLQNHSKNSNLFRAPSEIPLSERFARLGQKGATVWFTGLPGSGKSTIGKALERLLLQKRAHVIQLDGDNLRLGLNQDLSFSNADRKESVRRAGEVAALFSEAGVIALVTLISPFREDRDYIREMHRKKGIPFYEVFVDVNISVAIERDPKGLYARAIKGEIKEFTGISSPYEPPTQPDIHLETATMSVEEEAEILMRYITAQGILTWKEVSKEYPGIAVADGVNSKSEFEMKYPSDPVVQNASSTYKDLEQYPRVLLRHEDVHWLQVIGEGWASPLKGFMREGVYLQSLHFSSALCAVKTTGGGPLSLSPSNFQSNCTLSKAERVSFPVPIVLPIHSTTKNHIGKATKVVLVSPVGEELAILHDPEIYSHRKDERIARTFGNSDTQHPVIQEILHAGDLLLGGEVEMLQRVRYNDGLDAYRLTPTELRQRFQQMKADVVVAFQTRNPTHAGHVYLMDSARKQLIHQGFKNPVLWLSPLGGWTKDDDVPLDVRLKQHEAVLSAGVLNVSSTVLAIWPSPMIYAGPKEVQWHAKSRRNAGASVFIVGRDPAGIKSHGKDLYDQDHGRFVLHVAPGLEDLQLMSFDKVYYDVNDQQMKPMEKGREADFLSISGSRMRTMAEKGLSKCSGDMVPKLWKENPNCVPPSFMVDSGWQIMVNYYKHRSFNWLRFSIQQSKPFLDATRSFQVVGTFGQPDYKLFFQDTNKKLISPWHDIPLRIPEKHLYNFVVEIPKGVMYKMEVNKESAHNPIMQDTTHNGTRGRSFLYGVPFFNYGMFPQTWENPQARNTDGNGGDNDPLDVLEIGSRKLPMGSVNPVKILGSLALIDQGEVDHKILVLSIDDPEANHINSVDDLEPGVLEYIIDWLRNYKTAEGYPVNRFTQEHPLTPKEAEEIVLSNHDHWKALRNGSIENRAFFNPCVILCMTSIEKRITGRPKSCAGKLLDIPPPLPLFSFPPETRQPLTGTNTRPAHLPIHRHPNTLPSASAPTDACEFLPGKHPIEPTLVDHSFTTEEEGYVAHRVHIYEYNEPAIQSQSNAPADTLRFDSLFESGNLLRVYRVFRQAEDQEYELLLHPDVGNSAYRQWFYFQTQNGYTNVEYTFHIINLAKSGALFGNGLQPLVYSSIQASGWKHQGSHIHYEASKSEMSPARCNTLSFRYTFQYDHDKVYFACLQPYTFTDLCEYCDNLEQDRERSPYLKRSELCLTLAGNVCDLLTITSPARSRGTPYDQRRIVVISARVHPGEANSSWMVKGMIDHLTSSSFEAQVLREHYIFKIVPMLNPDGVILGNSRVGLAGWDLNRKWSNPVERLFPTVFHLKKLIASHQAHGRVAVYCDLHGHSLHHNIFMYGCYKHKLAARNFKVAGPTLGTDPRVFPMILAKDSPFFFYKSCDFRVHKSKLHTGRVVVHNELGVVHSYTLEASFCGPDYGPRKHTQFSALDLEAMGRDWCESLLRYMRLLGYVGRSTELWRGVKIAEDQKGFMMEDSGAGLADLVVLIDIQDDDEHEERLSQTDAEGLDLSDIDEFTPEREDLAILGSERNTGKEVASHRPKKPAKPNGKISELKQNTKAVVRHSASSSKMPTESAQAPKMVRTAITKEKKKSIPKRSQNLHETHDSVTKVRRSQSIGSTPKRPSVVKSGIVSKSQIVHGVNPARLVPGIGHIELPEVAK</sequence>
<dbReference type="Pfam" id="PF01583">
    <property type="entry name" value="APS_kinase"/>
    <property type="match status" value="1"/>
</dbReference>
<feature type="region of interest" description="Disordered" evidence="13">
    <location>
        <begin position="1862"/>
        <end position="1962"/>
    </location>
</feature>
<dbReference type="CDD" id="cd02027">
    <property type="entry name" value="APSK"/>
    <property type="match status" value="1"/>
</dbReference>
<dbReference type="InterPro" id="IPR027417">
    <property type="entry name" value="P-loop_NTPase"/>
</dbReference>
<accession>F0W072</accession>
<comment type="similarity">
    <text evidence="3 12">Belongs to the peptidase M14 family.</text>
</comment>
<evidence type="ECO:0000256" key="11">
    <source>
        <dbReference type="ARBA" id="ARBA00022842"/>
    </source>
</evidence>
<dbReference type="PROSITE" id="PS00387">
    <property type="entry name" value="PPASE"/>
    <property type="match status" value="1"/>
</dbReference>
<dbReference type="GO" id="GO:0004020">
    <property type="term" value="F:adenylylsulfate kinase activity"/>
    <property type="evidence" value="ECO:0007669"/>
    <property type="project" value="InterPro"/>
</dbReference>
<dbReference type="InterPro" id="IPR000834">
    <property type="entry name" value="Peptidase_M14"/>
</dbReference>
<keyword evidence="9" id="KW-0378">Hydrolase</keyword>
<dbReference type="InterPro" id="IPR008162">
    <property type="entry name" value="Pyrophosphatase"/>
</dbReference>
<dbReference type="Gene3D" id="2.60.40.3120">
    <property type="match status" value="1"/>
</dbReference>
<evidence type="ECO:0000256" key="8">
    <source>
        <dbReference type="ARBA" id="ARBA00022777"/>
    </source>
</evidence>
<comment type="cofactor">
    <cofactor evidence="1">
        <name>Mg(2+)</name>
        <dbReference type="ChEBI" id="CHEBI:18420"/>
    </cofactor>
</comment>
<dbReference type="PANTHER" id="PTHR11055">
    <property type="entry name" value="BIFUNCTIONAL 3'-PHOSPHOADENOSINE 5'-PHOSPHOSULFATE SYNTHASE"/>
    <property type="match status" value="1"/>
</dbReference>
<keyword evidence="7" id="KW-0547">Nucleotide-binding</keyword>
<dbReference type="Pfam" id="PF14306">
    <property type="entry name" value="PUA_2"/>
    <property type="match status" value="1"/>
</dbReference>
<keyword evidence="5" id="KW-0808">Transferase</keyword>
<evidence type="ECO:0000256" key="7">
    <source>
        <dbReference type="ARBA" id="ARBA00022741"/>
    </source>
</evidence>
<dbReference type="SUPFAM" id="SSF50324">
    <property type="entry name" value="Inorganic pyrophosphatase"/>
    <property type="match status" value="1"/>
</dbReference>
<dbReference type="Gene3D" id="3.90.80.10">
    <property type="entry name" value="Inorganic pyrophosphatase"/>
    <property type="match status" value="1"/>
</dbReference>
<dbReference type="PANTHER" id="PTHR11055:SF1">
    <property type="entry name" value="PAPS SYNTHETASE, ISOFORM D"/>
    <property type="match status" value="1"/>
</dbReference>
<dbReference type="Pfam" id="PF01747">
    <property type="entry name" value="ATP-sulfurylase"/>
    <property type="match status" value="1"/>
</dbReference>
<dbReference type="SUPFAM" id="SSF53187">
    <property type="entry name" value="Zn-dependent exopeptidases"/>
    <property type="match status" value="1"/>
</dbReference>
<keyword evidence="11" id="KW-0460">Magnesium</keyword>
<feature type="active site" description="Proton donor/acceptor" evidence="12">
    <location>
        <position position="1745"/>
    </location>
</feature>
<dbReference type="GO" id="GO:0004781">
    <property type="term" value="F:sulfate adenylyltransferase (ATP) activity"/>
    <property type="evidence" value="ECO:0007669"/>
    <property type="project" value="InterPro"/>
</dbReference>
<evidence type="ECO:0000256" key="6">
    <source>
        <dbReference type="ARBA" id="ARBA00022723"/>
    </source>
</evidence>
<dbReference type="SUPFAM" id="SSF52540">
    <property type="entry name" value="P-loop containing nucleoside triphosphate hydrolases"/>
    <property type="match status" value="1"/>
</dbReference>
<dbReference type="NCBIfam" id="TIGR00455">
    <property type="entry name" value="apsK"/>
    <property type="match status" value="1"/>
</dbReference>
<dbReference type="GO" id="GO:0000287">
    <property type="term" value="F:magnesium ion binding"/>
    <property type="evidence" value="ECO:0007669"/>
    <property type="project" value="InterPro"/>
</dbReference>
<keyword evidence="10" id="KW-0067">ATP-binding</keyword>
<dbReference type="Gene3D" id="3.40.50.620">
    <property type="entry name" value="HUPs"/>
    <property type="match status" value="1"/>
</dbReference>
<dbReference type="InterPro" id="IPR040626">
    <property type="entry name" value="Pepdidase_M14_N"/>
</dbReference>
<dbReference type="InterPro" id="IPR025980">
    <property type="entry name" value="ATP-Sase_PUA-like_dom"/>
</dbReference>
<comment type="pathway">
    <text evidence="2">Sulfur metabolism.</text>
</comment>
<evidence type="ECO:0000256" key="13">
    <source>
        <dbReference type="SAM" id="MobiDB-lite"/>
    </source>
</evidence>
<dbReference type="GO" id="GO:0005737">
    <property type="term" value="C:cytoplasm"/>
    <property type="evidence" value="ECO:0007669"/>
    <property type="project" value="InterPro"/>
</dbReference>
<feature type="compositionally biased region" description="Polar residues" evidence="13">
    <location>
        <begin position="1888"/>
        <end position="1910"/>
    </location>
</feature>
<keyword evidence="15" id="KW-0456">Lyase</keyword>
<dbReference type="HAMAP" id="MF_00065">
    <property type="entry name" value="Adenylyl_sulf_kinase"/>
    <property type="match status" value="1"/>
</dbReference>
<reference evidence="15" key="2">
    <citation type="submission" date="2011-02" db="EMBL/GenBank/DDBJ databases">
        <authorList>
            <person name="MacLean D."/>
        </authorList>
    </citation>
    <scope>NUCLEOTIDE SEQUENCE</scope>
</reference>
<dbReference type="InterPro" id="IPR024951">
    <property type="entry name" value="Sulfurylase_cat_dom"/>
</dbReference>
<dbReference type="GO" id="GO:0006796">
    <property type="term" value="P:phosphate-containing compound metabolic process"/>
    <property type="evidence" value="ECO:0007669"/>
    <property type="project" value="InterPro"/>
</dbReference>
<comment type="similarity">
    <text evidence="4">Belongs to the PPase family.</text>
</comment>
<protein>
    <submittedName>
        <fullName evidence="15">APS kinase/ATP sulfurlyase/pyrophosphatase fusion protein putative</fullName>
    </submittedName>
</protein>